<protein>
    <submittedName>
        <fullName evidence="2">Polymer-forming cytoskeletal protein</fullName>
    </submittedName>
</protein>
<accession>A0ABV7CLW2</accession>
<organism evidence="2 3">
    <name type="scientific">Pseudoalteromonas fenneropenaei</name>
    <dbReference type="NCBI Taxonomy" id="1737459"/>
    <lineage>
        <taxon>Bacteria</taxon>
        <taxon>Pseudomonadati</taxon>
        <taxon>Pseudomonadota</taxon>
        <taxon>Gammaproteobacteria</taxon>
        <taxon>Alteromonadales</taxon>
        <taxon>Pseudoalteromonadaceae</taxon>
        <taxon>Pseudoalteromonas</taxon>
    </lineage>
</organism>
<reference evidence="3" key="1">
    <citation type="journal article" date="2019" name="Int. J. Syst. Evol. Microbiol.">
        <title>The Global Catalogue of Microorganisms (GCM) 10K type strain sequencing project: providing services to taxonomists for standard genome sequencing and annotation.</title>
        <authorList>
            <consortium name="The Broad Institute Genomics Platform"/>
            <consortium name="The Broad Institute Genome Sequencing Center for Infectious Disease"/>
            <person name="Wu L."/>
            <person name="Ma J."/>
        </authorList>
    </citation>
    <scope>NUCLEOTIDE SEQUENCE [LARGE SCALE GENOMIC DNA]</scope>
    <source>
        <strain evidence="3">KCTC 42730</strain>
    </source>
</reference>
<comment type="caution">
    <text evidence="2">The sequence shown here is derived from an EMBL/GenBank/DDBJ whole genome shotgun (WGS) entry which is preliminary data.</text>
</comment>
<name>A0ABV7CLW2_9GAMM</name>
<sequence>MRRERGFTLMTVMVLTAMASVVVFAALKESIVQERLSGNFQKDLNARLLAEKGVYDHINELNRQLSGDPTLTLQRLVDEHGKHTGQGLVGSDAQFDSTLAISASGELEITSIGARHQKDAVASIVARFRFEPGVNESVFGNAVTGCKGVNLSGSGEVDSYDSSKGTYEETKTNDGDVNTVVGDADVVLSGHSPIKGDVQASGVIYLKGSSPVIGNVQSNTGVDISYGNGVRVEGNVLTQGFFMHRGGSITGYVRANGDATMKWGSQILNQDNDEFAIQYGGKGSFDDTATHSQNGVPYSNSRFKVNPNVAAVKVYDPNSPDYDPANPDKECDPLALPFNMPEVMQNSHRFTPFSVGPTQVYQFTPTQGDFVKNGRGGIRTASSQSIYLFNALTQNKGENKESSQLVFGLKGVNLTSDGVVNIKDGDVIWLVDGNFTMSGDTRINIAKNSSLTVFVTGKVNLGASARVVAEKEGITASGFPSLSFFSSYKGNDGFIFSGDSDLYAAIYAPTSLITLKGSGELFGTVRGASINASGGSGVHFDSALKNLKIGNGSGVKKPAKVTFLGWSYKPNSEPVAKDETSEDAK</sequence>
<feature type="domain" description="DUF7305" evidence="1">
    <location>
        <begin position="412"/>
        <end position="546"/>
    </location>
</feature>
<dbReference type="Pfam" id="PF23981">
    <property type="entry name" value="DUF7305"/>
    <property type="match status" value="1"/>
</dbReference>
<evidence type="ECO:0000259" key="1">
    <source>
        <dbReference type="Pfam" id="PF23981"/>
    </source>
</evidence>
<evidence type="ECO:0000313" key="3">
    <source>
        <dbReference type="Proteomes" id="UP001595453"/>
    </source>
</evidence>
<dbReference type="Proteomes" id="UP001595453">
    <property type="component" value="Unassembled WGS sequence"/>
</dbReference>
<dbReference type="InterPro" id="IPR055729">
    <property type="entry name" value="DUF7305"/>
</dbReference>
<dbReference type="EMBL" id="JBHRSD010000025">
    <property type="protein sequence ID" value="MFC3033654.1"/>
    <property type="molecule type" value="Genomic_DNA"/>
</dbReference>
<proteinExistence type="predicted"/>
<keyword evidence="3" id="KW-1185">Reference proteome</keyword>
<evidence type="ECO:0000313" key="2">
    <source>
        <dbReference type="EMBL" id="MFC3033654.1"/>
    </source>
</evidence>
<dbReference type="RefSeq" id="WP_377125451.1">
    <property type="nucleotide sequence ID" value="NZ_JBHRSD010000025.1"/>
</dbReference>
<gene>
    <name evidence="2" type="ORF">ACFOEE_14090</name>
</gene>